<dbReference type="AlphaFoldDB" id="A0A2P2J228"/>
<organism evidence="2">
    <name type="scientific">Rhizophora mucronata</name>
    <name type="common">Asiatic mangrove</name>
    <dbReference type="NCBI Taxonomy" id="61149"/>
    <lineage>
        <taxon>Eukaryota</taxon>
        <taxon>Viridiplantae</taxon>
        <taxon>Streptophyta</taxon>
        <taxon>Embryophyta</taxon>
        <taxon>Tracheophyta</taxon>
        <taxon>Spermatophyta</taxon>
        <taxon>Magnoliopsida</taxon>
        <taxon>eudicotyledons</taxon>
        <taxon>Gunneridae</taxon>
        <taxon>Pentapetalae</taxon>
        <taxon>rosids</taxon>
        <taxon>fabids</taxon>
        <taxon>Malpighiales</taxon>
        <taxon>Rhizophoraceae</taxon>
        <taxon>Rhizophora</taxon>
    </lineage>
</organism>
<feature type="region of interest" description="Disordered" evidence="1">
    <location>
        <begin position="1"/>
        <end position="30"/>
    </location>
</feature>
<reference evidence="2" key="1">
    <citation type="submission" date="2018-02" db="EMBL/GenBank/DDBJ databases">
        <title>Rhizophora mucronata_Transcriptome.</title>
        <authorList>
            <person name="Meera S.P."/>
            <person name="Sreeshan A."/>
            <person name="Augustine A."/>
        </authorList>
    </citation>
    <scope>NUCLEOTIDE SEQUENCE</scope>
    <source>
        <tissue evidence="2">Leaf</tissue>
    </source>
</reference>
<evidence type="ECO:0000256" key="1">
    <source>
        <dbReference type="SAM" id="MobiDB-lite"/>
    </source>
</evidence>
<protein>
    <submittedName>
        <fullName evidence="2">Uncharacterized protein</fullName>
    </submittedName>
</protein>
<proteinExistence type="predicted"/>
<evidence type="ECO:0000313" key="2">
    <source>
        <dbReference type="EMBL" id="MBW87545.1"/>
    </source>
</evidence>
<name>A0A2P2J228_RHIMU</name>
<sequence length="30" mass="3445">MRRSPALNPHPPSNSTSLKLQSYHPHHRTP</sequence>
<dbReference type="EMBL" id="GGEC01007062">
    <property type="protein sequence ID" value="MBW87545.1"/>
    <property type="molecule type" value="Transcribed_RNA"/>
</dbReference>
<accession>A0A2P2J228</accession>